<reference evidence="4 5" key="1">
    <citation type="submission" date="2019-06" db="EMBL/GenBank/DDBJ databases">
        <title>Pantoea dispersa Assembly.</title>
        <authorList>
            <person name="Wang J."/>
        </authorList>
    </citation>
    <scope>NUCLEOTIDE SEQUENCE [LARGE SCALE GENOMIC DNA]</scope>
    <source>
        <strain evidence="5">bio</strain>
    </source>
</reference>
<gene>
    <name evidence="4" type="ORF">FK492_24250</name>
</gene>
<organism evidence="4 5">
    <name type="scientific">Pantoea dispersa</name>
    <dbReference type="NCBI Taxonomy" id="59814"/>
    <lineage>
        <taxon>Bacteria</taxon>
        <taxon>Pseudomonadati</taxon>
        <taxon>Pseudomonadota</taxon>
        <taxon>Gammaproteobacteria</taxon>
        <taxon>Enterobacterales</taxon>
        <taxon>Erwiniaceae</taxon>
        <taxon>Pantoea</taxon>
    </lineage>
</organism>
<evidence type="ECO:0000256" key="1">
    <source>
        <dbReference type="ARBA" id="ARBA00022741"/>
    </source>
</evidence>
<dbReference type="RefSeq" id="WP_181444825.1">
    <property type="nucleotide sequence ID" value="NZ_VICF01000171.1"/>
</dbReference>
<dbReference type="Proteomes" id="UP000319715">
    <property type="component" value="Unassembled WGS sequence"/>
</dbReference>
<evidence type="ECO:0000256" key="2">
    <source>
        <dbReference type="ARBA" id="ARBA00022840"/>
    </source>
</evidence>
<keyword evidence="2" id="KW-0067">ATP-binding</keyword>
<dbReference type="InterPro" id="IPR027417">
    <property type="entry name" value="P-loop_NTPase"/>
</dbReference>
<dbReference type="PROSITE" id="PS50045">
    <property type="entry name" value="SIGMA54_INTERACT_4"/>
    <property type="match status" value="1"/>
</dbReference>
<dbReference type="CDD" id="cd00009">
    <property type="entry name" value="AAA"/>
    <property type="match status" value="1"/>
</dbReference>
<dbReference type="EMBL" id="VICF01000171">
    <property type="protein sequence ID" value="TQC57768.1"/>
    <property type="molecule type" value="Genomic_DNA"/>
</dbReference>
<feature type="non-terminal residue" evidence="4">
    <location>
        <position position="133"/>
    </location>
</feature>
<dbReference type="SUPFAM" id="SSF52540">
    <property type="entry name" value="P-loop containing nucleoside triphosphate hydrolases"/>
    <property type="match status" value="1"/>
</dbReference>
<comment type="caution">
    <text evidence="4">The sequence shown here is derived from an EMBL/GenBank/DDBJ whole genome shotgun (WGS) entry which is preliminary data.</text>
</comment>
<dbReference type="PANTHER" id="PTHR32071:SF77">
    <property type="entry name" value="TRANSCRIPTIONAL REGULATORY PROTEIN"/>
    <property type="match status" value="1"/>
</dbReference>
<dbReference type="PROSITE" id="PS00676">
    <property type="entry name" value="SIGMA54_INTERACT_2"/>
    <property type="match status" value="1"/>
</dbReference>
<dbReference type="InterPro" id="IPR025943">
    <property type="entry name" value="Sigma_54_int_dom_ATP-bd_2"/>
</dbReference>
<protein>
    <submittedName>
        <fullName evidence="4">Sigma-54-dependent Fis family transcriptional regulator</fullName>
    </submittedName>
</protein>
<evidence type="ECO:0000313" key="5">
    <source>
        <dbReference type="Proteomes" id="UP000319715"/>
    </source>
</evidence>
<feature type="domain" description="Sigma-54 factor interaction" evidence="3">
    <location>
        <begin position="1"/>
        <end position="133"/>
    </location>
</feature>
<dbReference type="Gene3D" id="3.40.50.300">
    <property type="entry name" value="P-loop containing nucleotide triphosphate hydrolases"/>
    <property type="match status" value="1"/>
</dbReference>
<proteinExistence type="predicted"/>
<evidence type="ECO:0000313" key="4">
    <source>
        <dbReference type="EMBL" id="TQC57768.1"/>
    </source>
</evidence>
<name>A0ABY2ZQK0_9GAMM</name>
<sequence length="133" mass="14561">CAAIPEALIESELFGYARGAFTDAAREGRHGKLLQASGGTLFLDEIGDMPLPLQTRLLRVLADGNARLLGSDRAVPLELHVISASHRDLAQMVGSGGFREDLYCSRHADVVQLPPLRERSDKAELIRTLLREE</sequence>
<dbReference type="PANTHER" id="PTHR32071">
    <property type="entry name" value="TRANSCRIPTIONAL REGULATORY PROTEIN"/>
    <property type="match status" value="1"/>
</dbReference>
<dbReference type="Pfam" id="PF00158">
    <property type="entry name" value="Sigma54_activat"/>
    <property type="match status" value="1"/>
</dbReference>
<feature type="non-terminal residue" evidence="4">
    <location>
        <position position="1"/>
    </location>
</feature>
<keyword evidence="5" id="KW-1185">Reference proteome</keyword>
<accession>A0ABY2ZQK0</accession>
<dbReference type="InterPro" id="IPR002078">
    <property type="entry name" value="Sigma_54_int"/>
</dbReference>
<keyword evidence="1" id="KW-0547">Nucleotide-binding</keyword>
<evidence type="ECO:0000259" key="3">
    <source>
        <dbReference type="PROSITE" id="PS50045"/>
    </source>
</evidence>